<dbReference type="EMBL" id="JAOPKA010000016">
    <property type="protein sequence ID" value="MCU4743587.1"/>
    <property type="molecule type" value="Genomic_DNA"/>
</dbReference>
<feature type="transmembrane region" description="Helical" evidence="6">
    <location>
        <begin position="305"/>
        <end position="328"/>
    </location>
</feature>
<evidence type="ECO:0000256" key="6">
    <source>
        <dbReference type="SAM" id="Phobius"/>
    </source>
</evidence>
<feature type="transmembrane region" description="Helical" evidence="6">
    <location>
        <begin position="375"/>
        <end position="396"/>
    </location>
</feature>
<name>A0AAP3E3Z7_9EURY</name>
<evidence type="ECO:0000313" key="8">
    <source>
        <dbReference type="Proteomes" id="UP001321018"/>
    </source>
</evidence>
<evidence type="ECO:0000256" key="3">
    <source>
        <dbReference type="ARBA" id="ARBA00022692"/>
    </source>
</evidence>
<dbReference type="GO" id="GO:0005886">
    <property type="term" value="C:plasma membrane"/>
    <property type="evidence" value="ECO:0007669"/>
    <property type="project" value="UniProtKB-SubCell"/>
</dbReference>
<feature type="transmembrane region" description="Helical" evidence="6">
    <location>
        <begin position="455"/>
        <end position="478"/>
    </location>
</feature>
<feature type="transmembrane region" description="Helical" evidence="6">
    <location>
        <begin position="12"/>
        <end position="34"/>
    </location>
</feature>
<dbReference type="Pfam" id="PF01943">
    <property type="entry name" value="Polysacc_synt"/>
    <property type="match status" value="1"/>
</dbReference>
<evidence type="ECO:0000256" key="2">
    <source>
        <dbReference type="ARBA" id="ARBA00022475"/>
    </source>
</evidence>
<feature type="transmembrane region" description="Helical" evidence="6">
    <location>
        <begin position="159"/>
        <end position="177"/>
    </location>
</feature>
<protein>
    <submittedName>
        <fullName evidence="7">Flippase</fullName>
    </submittedName>
</protein>
<comment type="subcellular location">
    <subcellularLocation>
        <location evidence="1">Cell membrane</location>
        <topology evidence="1">Multi-pass membrane protein</topology>
    </subcellularLocation>
</comment>
<dbReference type="AlphaFoldDB" id="A0AAP3E3Z7"/>
<sequence length="489" mass="53050">MNVDSIKSNFKFELVARIIAAVTSGATIVFLARSLEPENYGILFLSISIFTIVGFFAQLGISKSASRYISDYLVEDESQIPHIIKLSTVFLALLVGCSVIGVVLFRYRAAAVMGEPELAFFLLIGTLYIAGFAIKRHTRIILQGFQSIQFSAFIHSVEGVSRLLFVVLFVTVGFGAIGALLGYILSFGLAAIIGTIIIISFYRKYDRSTTPDSDLAKRIFQYSIPIAVTRSASKLDKEVDTLLVGFFLSPLAVSYYAISKQIIRFTEIPASALGFTISPIYGENQSLNELEESARVFETTLVNTLLLYLPACAGLIIISKPTVTYIFGPEYTEAATVLQVMAVYMVLQAIGYITNGGLDFLGKASVRAKIRGSTAILNVVLNIIFIPTFGVIGAAFVTVFTFSLYTIAVLFIMYSEFPVDLVRLAANSSRALIITILMTVPVYVSSLYITGVVTLLGTVAIGAGSWLILSASFGMIGINMDGSILDIVK</sequence>
<comment type="caution">
    <text evidence="7">The sequence shown here is derived from an EMBL/GenBank/DDBJ whole genome shotgun (WGS) entry which is preliminary data.</text>
</comment>
<reference evidence="7" key="1">
    <citation type="submission" date="2022-09" db="EMBL/GenBank/DDBJ databases">
        <title>Enrichment on poylsaccharides allowed isolation of novel metabolic and taxonomic groups of Haloarchaea.</title>
        <authorList>
            <person name="Sorokin D.Y."/>
            <person name="Elcheninov A.G."/>
            <person name="Khizhniak T.V."/>
            <person name="Kolganova T.V."/>
            <person name="Kublanov I.V."/>
        </authorList>
    </citation>
    <scope>NUCLEOTIDE SEQUENCE</scope>
    <source>
        <strain evidence="7">AArc-xg1-1</strain>
    </source>
</reference>
<dbReference type="InterPro" id="IPR002797">
    <property type="entry name" value="Polysacc_synth"/>
</dbReference>
<feature type="transmembrane region" description="Helical" evidence="6">
    <location>
        <begin position="83"/>
        <end position="107"/>
    </location>
</feature>
<keyword evidence="4 6" id="KW-1133">Transmembrane helix</keyword>
<keyword evidence="5 6" id="KW-0472">Membrane</keyword>
<dbReference type="CDD" id="cd13128">
    <property type="entry name" value="MATE_Wzx_like"/>
    <property type="match status" value="1"/>
</dbReference>
<proteinExistence type="predicted"/>
<dbReference type="Proteomes" id="UP001321018">
    <property type="component" value="Unassembled WGS sequence"/>
</dbReference>
<evidence type="ECO:0000256" key="1">
    <source>
        <dbReference type="ARBA" id="ARBA00004651"/>
    </source>
</evidence>
<dbReference type="PANTHER" id="PTHR30250:SF11">
    <property type="entry name" value="O-ANTIGEN TRANSPORTER-RELATED"/>
    <property type="match status" value="1"/>
</dbReference>
<gene>
    <name evidence="7" type="ORF">OB960_19575</name>
</gene>
<feature type="transmembrane region" description="Helical" evidence="6">
    <location>
        <begin position="40"/>
        <end position="62"/>
    </location>
</feature>
<organism evidence="7 8">
    <name type="scientific">Natronoglomus mannanivorans</name>
    <dbReference type="NCBI Taxonomy" id="2979990"/>
    <lineage>
        <taxon>Archaea</taxon>
        <taxon>Methanobacteriati</taxon>
        <taxon>Methanobacteriota</taxon>
        <taxon>Stenosarchaea group</taxon>
        <taxon>Halobacteria</taxon>
        <taxon>Halobacteriales</taxon>
        <taxon>Natrialbaceae</taxon>
        <taxon>Natronoglomus</taxon>
    </lineage>
</organism>
<keyword evidence="2" id="KW-1003">Cell membrane</keyword>
<evidence type="ECO:0000256" key="5">
    <source>
        <dbReference type="ARBA" id="ARBA00023136"/>
    </source>
</evidence>
<dbReference type="PANTHER" id="PTHR30250">
    <property type="entry name" value="PST FAMILY PREDICTED COLANIC ACID TRANSPORTER"/>
    <property type="match status" value="1"/>
</dbReference>
<dbReference type="InterPro" id="IPR050833">
    <property type="entry name" value="Poly_Biosynth_Transport"/>
</dbReference>
<accession>A0AAP3E3Z7</accession>
<feature type="transmembrane region" description="Helical" evidence="6">
    <location>
        <begin position="183"/>
        <end position="202"/>
    </location>
</feature>
<dbReference type="RefSeq" id="WP_338005404.1">
    <property type="nucleotide sequence ID" value="NZ_JAOPKA010000016.1"/>
</dbReference>
<feature type="transmembrane region" description="Helical" evidence="6">
    <location>
        <begin position="334"/>
        <end position="354"/>
    </location>
</feature>
<evidence type="ECO:0000256" key="4">
    <source>
        <dbReference type="ARBA" id="ARBA00022989"/>
    </source>
</evidence>
<evidence type="ECO:0000313" key="7">
    <source>
        <dbReference type="EMBL" id="MCU4743587.1"/>
    </source>
</evidence>
<feature type="transmembrane region" description="Helical" evidence="6">
    <location>
        <begin position="402"/>
        <end position="419"/>
    </location>
</feature>
<keyword evidence="3 6" id="KW-0812">Transmembrane</keyword>
<feature type="transmembrane region" description="Helical" evidence="6">
    <location>
        <begin position="119"/>
        <end position="138"/>
    </location>
</feature>
<feature type="transmembrane region" description="Helical" evidence="6">
    <location>
        <begin position="431"/>
        <end position="449"/>
    </location>
</feature>